<name>A0A7W4D9M4_9GAMM</name>
<dbReference type="AlphaFoldDB" id="A0A7W4D9M4"/>
<organism evidence="1 2">
    <name type="scientific">Aquipseudomonas guryensis</name>
    <dbReference type="NCBI Taxonomy" id="2759165"/>
    <lineage>
        <taxon>Bacteria</taxon>
        <taxon>Pseudomonadati</taxon>
        <taxon>Pseudomonadota</taxon>
        <taxon>Gammaproteobacteria</taxon>
        <taxon>Pseudomonadales</taxon>
        <taxon>Pseudomonadaceae</taxon>
        <taxon>Aquipseudomonas</taxon>
    </lineage>
</organism>
<evidence type="ECO:0000313" key="1">
    <source>
        <dbReference type="EMBL" id="MBB1518525.1"/>
    </source>
</evidence>
<evidence type="ECO:0000313" key="2">
    <source>
        <dbReference type="Proteomes" id="UP000581189"/>
    </source>
</evidence>
<proteinExistence type="predicted"/>
<dbReference type="Proteomes" id="UP000581189">
    <property type="component" value="Unassembled WGS sequence"/>
</dbReference>
<dbReference type="RefSeq" id="WP_182832559.1">
    <property type="nucleotide sequence ID" value="NZ_JACJFN010000001.1"/>
</dbReference>
<accession>A0A7W4D9M4</accession>
<sequence>MTVRGQPRRCPLPPYLPTCTRLDLFAAVDQLAEESDGALNTLMPGAQQTHQYQRQLGEIEAKWRYIEPSLRNYQSSAIPSLVNRYSARIIETIARLPLASAESEANVSR</sequence>
<dbReference type="EMBL" id="JACJFN010000001">
    <property type="protein sequence ID" value="MBB1518525.1"/>
    <property type="molecule type" value="Genomic_DNA"/>
</dbReference>
<reference evidence="1 2" key="1">
    <citation type="submission" date="2020-08" db="EMBL/GenBank/DDBJ databases">
        <authorList>
            <person name="Kim C.M."/>
        </authorList>
    </citation>
    <scope>NUCLEOTIDE SEQUENCE [LARGE SCALE GENOMIC DNA]</scope>
    <source>
        <strain evidence="1 2">SR9</strain>
    </source>
</reference>
<comment type="caution">
    <text evidence="1">The sequence shown here is derived from an EMBL/GenBank/DDBJ whole genome shotgun (WGS) entry which is preliminary data.</text>
</comment>
<gene>
    <name evidence="1" type="ORF">H3H45_04690</name>
</gene>
<keyword evidence="2" id="KW-1185">Reference proteome</keyword>
<protein>
    <submittedName>
        <fullName evidence="1">Uncharacterized protein</fullName>
    </submittedName>
</protein>